<keyword evidence="9" id="KW-0472">Membrane</keyword>
<dbReference type="GO" id="GO:0004721">
    <property type="term" value="F:phosphoprotein phosphatase activity"/>
    <property type="evidence" value="ECO:0007669"/>
    <property type="project" value="TreeGrafter"/>
</dbReference>
<evidence type="ECO:0000256" key="5">
    <source>
        <dbReference type="ARBA" id="ARBA00022679"/>
    </source>
</evidence>
<evidence type="ECO:0000259" key="11">
    <source>
        <dbReference type="PROSITE" id="PS50885"/>
    </source>
</evidence>
<dbReference type="RefSeq" id="WP_212690198.1">
    <property type="nucleotide sequence ID" value="NZ_CP058561.1"/>
</dbReference>
<evidence type="ECO:0000256" key="9">
    <source>
        <dbReference type="SAM" id="Phobius"/>
    </source>
</evidence>
<keyword evidence="8" id="KW-0175">Coiled coil</keyword>
<proteinExistence type="predicted"/>
<evidence type="ECO:0000256" key="7">
    <source>
        <dbReference type="ARBA" id="ARBA00023012"/>
    </source>
</evidence>
<keyword evidence="13" id="KW-1185">Reference proteome</keyword>
<dbReference type="CDD" id="cd06225">
    <property type="entry name" value="HAMP"/>
    <property type="match status" value="1"/>
</dbReference>
<name>A0A8J8MBL8_9FIRM</name>
<sequence length="591" mass="67044">MKKIKKTKSIVFKMFIITFVSVMSLITVIFLVQSLFINKYYSTKKIDNIIKNINSFSKQYKKEKWSFDELARQINKFEGNNNATLTVNGLSYSDMQIEEYILTLQIANSNYYDIYISKEDLLKAFDGEMPTQYQKFYLEAVISGTEILTPIKINDYQLYDISAEEGYILLKGNATLINISNVMDNITIAAATAATGSDIQVADGVNVIGFANTEDLTLQYNKKDDVYYLINEMPFINVKQVNFVKTIDMDNGKETSINATASLQPVGEVMSILSDYYIIFYILAIVISLVIAWIYSKSISNPLLKLTKVADKMAGMDFSVKSTHSSDDELGVLSNSLNILSTNLDEALTDVKEANKQLVIDMEKEKQQEKVRREFVANISHELKTPLGIIKGFAEGIKDGIKKEKTDYYLEVILDEIEKMNTLILDMLELSKFETGKIEDKEEFDIIKLINKAVTLLEIPIRDKQLKIDIKGDFTNVYGVKFQIDQVIMNLISNAVKYCTNNTTIIITGEIINHTNYIYIYNEGNSLTKEELESIWLRFYKIDKSHNRQSGGTGLGLAIVKAILDGHGSDYGVINKQKGVEFYFNIKTSAF</sequence>
<feature type="transmembrane region" description="Helical" evidence="9">
    <location>
        <begin position="276"/>
        <end position="295"/>
    </location>
</feature>
<dbReference type="SMART" id="SM00388">
    <property type="entry name" value="HisKA"/>
    <property type="match status" value="1"/>
</dbReference>
<dbReference type="AlphaFoldDB" id="A0A8J8MBL8"/>
<evidence type="ECO:0000256" key="6">
    <source>
        <dbReference type="ARBA" id="ARBA00022777"/>
    </source>
</evidence>
<evidence type="ECO:0000256" key="8">
    <source>
        <dbReference type="SAM" id="Coils"/>
    </source>
</evidence>
<evidence type="ECO:0000256" key="2">
    <source>
        <dbReference type="ARBA" id="ARBA00004370"/>
    </source>
</evidence>
<evidence type="ECO:0000256" key="1">
    <source>
        <dbReference type="ARBA" id="ARBA00000085"/>
    </source>
</evidence>
<dbReference type="PANTHER" id="PTHR45453">
    <property type="entry name" value="PHOSPHATE REGULON SENSOR PROTEIN PHOR"/>
    <property type="match status" value="1"/>
</dbReference>
<dbReference type="EC" id="2.7.13.3" evidence="3"/>
<dbReference type="FunFam" id="1.10.287.130:FF:000001">
    <property type="entry name" value="Two-component sensor histidine kinase"/>
    <property type="match status" value="1"/>
</dbReference>
<feature type="transmembrane region" description="Helical" evidence="9">
    <location>
        <begin position="12"/>
        <end position="36"/>
    </location>
</feature>
<dbReference type="Gene3D" id="3.30.565.10">
    <property type="entry name" value="Histidine kinase-like ATPase, C-terminal domain"/>
    <property type="match status" value="1"/>
</dbReference>
<dbReference type="SUPFAM" id="SSF47384">
    <property type="entry name" value="Homodimeric domain of signal transducing histidine kinase"/>
    <property type="match status" value="1"/>
</dbReference>
<dbReference type="EMBL" id="CP058561">
    <property type="protein sequence ID" value="QUH29957.1"/>
    <property type="molecule type" value="Genomic_DNA"/>
</dbReference>
<evidence type="ECO:0000256" key="3">
    <source>
        <dbReference type="ARBA" id="ARBA00012438"/>
    </source>
</evidence>
<dbReference type="PROSITE" id="PS50109">
    <property type="entry name" value="HIS_KIN"/>
    <property type="match status" value="1"/>
</dbReference>
<dbReference type="CDD" id="cd00082">
    <property type="entry name" value="HisKA"/>
    <property type="match status" value="1"/>
</dbReference>
<dbReference type="SMART" id="SM00387">
    <property type="entry name" value="HATPase_c"/>
    <property type="match status" value="1"/>
</dbReference>
<dbReference type="PROSITE" id="PS50885">
    <property type="entry name" value="HAMP"/>
    <property type="match status" value="1"/>
</dbReference>
<comment type="catalytic activity">
    <reaction evidence="1">
        <text>ATP + protein L-histidine = ADP + protein N-phospho-L-histidine.</text>
        <dbReference type="EC" id="2.7.13.3"/>
    </reaction>
</comment>
<dbReference type="GO" id="GO:0005886">
    <property type="term" value="C:plasma membrane"/>
    <property type="evidence" value="ECO:0007669"/>
    <property type="project" value="TreeGrafter"/>
</dbReference>
<keyword evidence="7" id="KW-0902">Two-component regulatory system</keyword>
<dbReference type="GO" id="GO:0016036">
    <property type="term" value="P:cellular response to phosphate starvation"/>
    <property type="evidence" value="ECO:0007669"/>
    <property type="project" value="TreeGrafter"/>
</dbReference>
<evidence type="ECO:0000313" key="12">
    <source>
        <dbReference type="EMBL" id="QUH29957.1"/>
    </source>
</evidence>
<organism evidence="12 13">
    <name type="scientific">Vallitalea guaymasensis</name>
    <dbReference type="NCBI Taxonomy" id="1185412"/>
    <lineage>
        <taxon>Bacteria</taxon>
        <taxon>Bacillati</taxon>
        <taxon>Bacillota</taxon>
        <taxon>Clostridia</taxon>
        <taxon>Lachnospirales</taxon>
        <taxon>Vallitaleaceae</taxon>
        <taxon>Vallitalea</taxon>
    </lineage>
</organism>
<dbReference type="InterPro" id="IPR003594">
    <property type="entry name" value="HATPase_dom"/>
</dbReference>
<dbReference type="InterPro" id="IPR036097">
    <property type="entry name" value="HisK_dim/P_sf"/>
</dbReference>
<reference evidence="12 13" key="1">
    <citation type="submission" date="2020-07" db="EMBL/GenBank/DDBJ databases">
        <title>Vallitalea guaymasensis genome.</title>
        <authorList>
            <person name="Postec A."/>
        </authorList>
    </citation>
    <scope>NUCLEOTIDE SEQUENCE [LARGE SCALE GENOMIC DNA]</scope>
    <source>
        <strain evidence="12 13">Ra1766G1</strain>
    </source>
</reference>
<protein>
    <recommendedName>
        <fullName evidence="3">histidine kinase</fullName>
        <ecNumber evidence="3">2.7.13.3</ecNumber>
    </recommendedName>
</protein>
<comment type="subcellular location">
    <subcellularLocation>
        <location evidence="2">Membrane</location>
    </subcellularLocation>
</comment>
<dbReference type="SUPFAM" id="SSF55874">
    <property type="entry name" value="ATPase domain of HSP90 chaperone/DNA topoisomerase II/histidine kinase"/>
    <property type="match status" value="1"/>
</dbReference>
<gene>
    <name evidence="12" type="ORF">HYG85_13970</name>
</gene>
<dbReference type="Gene3D" id="1.10.287.130">
    <property type="match status" value="1"/>
</dbReference>
<dbReference type="Gene3D" id="6.10.340.10">
    <property type="match status" value="1"/>
</dbReference>
<dbReference type="InterPro" id="IPR050351">
    <property type="entry name" value="BphY/WalK/GraS-like"/>
</dbReference>
<dbReference type="SUPFAM" id="SSF158472">
    <property type="entry name" value="HAMP domain-like"/>
    <property type="match status" value="1"/>
</dbReference>
<dbReference type="GO" id="GO:0000155">
    <property type="term" value="F:phosphorelay sensor kinase activity"/>
    <property type="evidence" value="ECO:0007669"/>
    <property type="project" value="InterPro"/>
</dbReference>
<evidence type="ECO:0000256" key="4">
    <source>
        <dbReference type="ARBA" id="ARBA00022553"/>
    </source>
</evidence>
<dbReference type="InterPro" id="IPR036890">
    <property type="entry name" value="HATPase_C_sf"/>
</dbReference>
<dbReference type="Pfam" id="PF02518">
    <property type="entry name" value="HATPase_c"/>
    <property type="match status" value="1"/>
</dbReference>
<dbReference type="Pfam" id="PF00672">
    <property type="entry name" value="HAMP"/>
    <property type="match status" value="1"/>
</dbReference>
<keyword evidence="5" id="KW-0808">Transferase</keyword>
<feature type="coiled-coil region" evidence="8">
    <location>
        <begin position="337"/>
        <end position="368"/>
    </location>
</feature>
<accession>A0A8J8MBL8</accession>
<dbReference type="InterPro" id="IPR003660">
    <property type="entry name" value="HAMP_dom"/>
</dbReference>
<dbReference type="InterPro" id="IPR005467">
    <property type="entry name" value="His_kinase_dom"/>
</dbReference>
<keyword evidence="9" id="KW-1133">Transmembrane helix</keyword>
<keyword evidence="4" id="KW-0597">Phosphoprotein</keyword>
<dbReference type="Pfam" id="PF00512">
    <property type="entry name" value="HisKA"/>
    <property type="match status" value="1"/>
</dbReference>
<keyword evidence="9" id="KW-0812">Transmembrane</keyword>
<dbReference type="SMART" id="SM00304">
    <property type="entry name" value="HAMP"/>
    <property type="match status" value="1"/>
</dbReference>
<feature type="domain" description="Histidine kinase" evidence="10">
    <location>
        <begin position="378"/>
        <end position="590"/>
    </location>
</feature>
<evidence type="ECO:0000313" key="13">
    <source>
        <dbReference type="Proteomes" id="UP000677305"/>
    </source>
</evidence>
<dbReference type="InterPro" id="IPR003661">
    <property type="entry name" value="HisK_dim/P_dom"/>
</dbReference>
<feature type="domain" description="HAMP" evidence="11">
    <location>
        <begin position="297"/>
        <end position="349"/>
    </location>
</feature>
<dbReference type="Proteomes" id="UP000677305">
    <property type="component" value="Chromosome"/>
</dbReference>
<dbReference type="KEGG" id="vgu:HYG85_13970"/>
<dbReference type="PANTHER" id="PTHR45453:SF3">
    <property type="entry name" value="HISTIDINE KINASE"/>
    <property type="match status" value="1"/>
</dbReference>
<evidence type="ECO:0000259" key="10">
    <source>
        <dbReference type="PROSITE" id="PS50109"/>
    </source>
</evidence>
<keyword evidence="6 12" id="KW-0418">Kinase</keyword>